<dbReference type="Pfam" id="PF00022">
    <property type="entry name" value="Actin"/>
    <property type="match status" value="1"/>
</dbReference>
<dbReference type="EMBL" id="MU006089">
    <property type="protein sequence ID" value="KAF2843318.1"/>
    <property type="molecule type" value="Genomic_DNA"/>
</dbReference>
<evidence type="ECO:0000256" key="1">
    <source>
        <dbReference type="ARBA" id="ARBA00004496"/>
    </source>
</evidence>
<comment type="caution">
    <text evidence="8">The sequence shown here is derived from an EMBL/GenBank/DDBJ whole genome shotgun (WGS) entry which is preliminary data.</text>
</comment>
<evidence type="ECO:0000256" key="7">
    <source>
        <dbReference type="ARBA" id="ARBA00073820"/>
    </source>
</evidence>
<dbReference type="Gene3D" id="3.30.420.40">
    <property type="match status" value="2"/>
</dbReference>
<organism evidence="8 9">
    <name type="scientific">Patellaria atrata CBS 101060</name>
    <dbReference type="NCBI Taxonomy" id="1346257"/>
    <lineage>
        <taxon>Eukaryota</taxon>
        <taxon>Fungi</taxon>
        <taxon>Dikarya</taxon>
        <taxon>Ascomycota</taxon>
        <taxon>Pezizomycotina</taxon>
        <taxon>Dothideomycetes</taxon>
        <taxon>Dothideomycetes incertae sedis</taxon>
        <taxon>Patellariales</taxon>
        <taxon>Patellariaceae</taxon>
        <taxon>Patellaria</taxon>
    </lineage>
</organism>
<comment type="subunit">
    <text evidence="6">Component of the SWR1 chromatin remodeling complex.</text>
</comment>
<dbReference type="GO" id="GO:0005737">
    <property type="term" value="C:cytoplasm"/>
    <property type="evidence" value="ECO:0007669"/>
    <property type="project" value="UniProtKB-SubCell"/>
</dbReference>
<dbReference type="Proteomes" id="UP000799429">
    <property type="component" value="Unassembled WGS sequence"/>
</dbReference>
<dbReference type="CDD" id="cd10210">
    <property type="entry name" value="ASKHA_NBD_Arp6"/>
    <property type="match status" value="1"/>
</dbReference>
<comment type="subcellular location">
    <subcellularLocation>
        <location evidence="1">Cytoplasm</location>
    </subcellularLocation>
</comment>
<gene>
    <name evidence="8" type="ORF">M501DRAFT_925984</name>
</gene>
<dbReference type="GO" id="GO:0005634">
    <property type="term" value="C:nucleus"/>
    <property type="evidence" value="ECO:0007669"/>
    <property type="project" value="UniProtKB-ARBA"/>
</dbReference>
<evidence type="ECO:0000256" key="4">
    <source>
        <dbReference type="ARBA" id="ARBA00022490"/>
    </source>
</evidence>
<dbReference type="InterPro" id="IPR043129">
    <property type="entry name" value="ATPase_NBD"/>
</dbReference>
<reference evidence="8" key="1">
    <citation type="journal article" date="2020" name="Stud. Mycol.">
        <title>101 Dothideomycetes genomes: a test case for predicting lifestyles and emergence of pathogens.</title>
        <authorList>
            <person name="Haridas S."/>
            <person name="Albert R."/>
            <person name="Binder M."/>
            <person name="Bloem J."/>
            <person name="Labutti K."/>
            <person name="Salamov A."/>
            <person name="Andreopoulos B."/>
            <person name="Baker S."/>
            <person name="Barry K."/>
            <person name="Bills G."/>
            <person name="Bluhm B."/>
            <person name="Cannon C."/>
            <person name="Castanera R."/>
            <person name="Culley D."/>
            <person name="Daum C."/>
            <person name="Ezra D."/>
            <person name="Gonzalez J."/>
            <person name="Henrissat B."/>
            <person name="Kuo A."/>
            <person name="Liang C."/>
            <person name="Lipzen A."/>
            <person name="Lutzoni F."/>
            <person name="Magnuson J."/>
            <person name="Mondo S."/>
            <person name="Nolan M."/>
            <person name="Ohm R."/>
            <person name="Pangilinan J."/>
            <person name="Park H.-J."/>
            <person name="Ramirez L."/>
            <person name="Alfaro M."/>
            <person name="Sun H."/>
            <person name="Tritt A."/>
            <person name="Yoshinaga Y."/>
            <person name="Zwiers L.-H."/>
            <person name="Turgeon B."/>
            <person name="Goodwin S."/>
            <person name="Spatafora J."/>
            <person name="Crous P."/>
            <person name="Grigoriev I."/>
        </authorList>
    </citation>
    <scope>NUCLEOTIDE SEQUENCE</scope>
    <source>
        <strain evidence="8">CBS 101060</strain>
    </source>
</reference>
<dbReference type="InterPro" id="IPR004000">
    <property type="entry name" value="Actin"/>
</dbReference>
<evidence type="ECO:0000256" key="2">
    <source>
        <dbReference type="ARBA" id="ARBA00005665"/>
    </source>
</evidence>
<keyword evidence="4" id="KW-0963">Cytoplasm</keyword>
<dbReference type="Gene3D" id="3.90.640.10">
    <property type="entry name" value="Actin, Chain A, domain 4"/>
    <property type="match status" value="1"/>
</dbReference>
<sequence>MPRAPASSAQKVAGNTLVLDNGAYTIKAGFSSDNPSTDHCTIIPNCIAKSARDKRIYIGSQLDQCRDFGEMIFRRPVEKGYITNWEGQRAIWEHSFEGDNAVLKCDPHETNLLLTEAPNCPQTLRTNTDQIVFEEFEFAAYLRCLGPSLNAYNDIPTLFADPPPDVSPTPPVPVEALLLIESGYSHTTITPLIHGRPLHPSIRRLSIGGKLLTNHLKELISLRHYGLMDEPHLVNQIKEDVSFVSADFRVDLERAWKARPGGVDTSVVVDYVLPDYETEVRGKTRPHDPLLQARVKRLGAKGPREDVVPLGNERFAVPELLFNPGDIGLSEAGLPELVLQSLETVPEGLWGPLLANVVLVGGNVEIRGFVERLEKELRQITPSEYIVRVAKPADPIKYTWLGGARLASHHDTFKNTLVTKQEYDENGPTWLARKFAAGSPNTNAAS</sequence>
<evidence type="ECO:0000256" key="3">
    <source>
        <dbReference type="ARBA" id="ARBA00018633"/>
    </source>
</evidence>
<accession>A0A9P4SKL4</accession>
<evidence type="ECO:0000256" key="5">
    <source>
        <dbReference type="ARBA" id="ARBA00025222"/>
    </source>
</evidence>
<proteinExistence type="inferred from homology"/>
<keyword evidence="9" id="KW-1185">Reference proteome</keyword>
<name>A0A9P4SKL4_9PEZI</name>
<dbReference type="FunFam" id="3.90.640.10:FF:000014">
    <property type="entry name" value="Putative actin-related protein 6"/>
    <property type="match status" value="1"/>
</dbReference>
<comment type="function">
    <text evidence="5">Component of the SWR1 complex which mediates the ATP-dependent exchange of histone H2A for the H2A variant HZT1 leading to transcriptional regulation of selected genes by chromatin remodeling. Involved in chromosome stability.</text>
</comment>
<dbReference type="SMART" id="SM00268">
    <property type="entry name" value="ACTIN"/>
    <property type="match status" value="1"/>
</dbReference>
<evidence type="ECO:0000256" key="6">
    <source>
        <dbReference type="ARBA" id="ARBA00063309"/>
    </source>
</evidence>
<dbReference type="FunFam" id="3.30.420.40:FF:000058">
    <property type="entry name" value="Putative actin-related protein 5"/>
    <property type="match status" value="1"/>
</dbReference>
<evidence type="ECO:0000313" key="9">
    <source>
        <dbReference type="Proteomes" id="UP000799429"/>
    </source>
</evidence>
<dbReference type="SUPFAM" id="SSF53067">
    <property type="entry name" value="Actin-like ATPase domain"/>
    <property type="match status" value="2"/>
</dbReference>
<dbReference type="OrthoDB" id="6220758at2759"/>
<protein>
    <recommendedName>
        <fullName evidence="3">Actin-like protein ARP6</fullName>
    </recommendedName>
    <alternativeName>
        <fullName evidence="7">Actin-like protein arp6</fullName>
    </alternativeName>
</protein>
<dbReference type="AlphaFoldDB" id="A0A9P4SKL4"/>
<dbReference type="Gene3D" id="2.30.36.70">
    <property type="entry name" value="Actin, Chain A, domain 2"/>
    <property type="match status" value="1"/>
</dbReference>
<comment type="similarity">
    <text evidence="2">Belongs to the actin family. ARP6 subfamily.</text>
</comment>
<dbReference type="PANTHER" id="PTHR11937">
    <property type="entry name" value="ACTIN"/>
    <property type="match status" value="1"/>
</dbReference>
<evidence type="ECO:0000313" key="8">
    <source>
        <dbReference type="EMBL" id="KAF2843318.1"/>
    </source>
</evidence>